<keyword evidence="3" id="KW-1185">Reference proteome</keyword>
<comment type="caution">
    <text evidence="2">The sequence shown here is derived from an EMBL/GenBank/DDBJ whole genome shotgun (WGS) entry which is preliminary data.</text>
</comment>
<name>M7NAY9_9BACT</name>
<dbReference type="Proteomes" id="UP000011910">
    <property type="component" value="Unassembled WGS sequence"/>
</dbReference>
<protein>
    <recommendedName>
        <fullName evidence="4">DUF4412 domain-containing protein</fullName>
    </recommendedName>
</protein>
<proteinExistence type="predicted"/>
<dbReference type="OrthoDB" id="1377129at2"/>
<accession>M7NAY9</accession>
<dbReference type="STRING" id="1279009.ADICEAN_00509"/>
<keyword evidence="1" id="KW-0732">Signal</keyword>
<dbReference type="RefSeq" id="WP_009193916.1">
    <property type="nucleotide sequence ID" value="NZ_AODQ01000007.1"/>
</dbReference>
<evidence type="ECO:0000313" key="3">
    <source>
        <dbReference type="Proteomes" id="UP000011910"/>
    </source>
</evidence>
<evidence type="ECO:0008006" key="4">
    <source>
        <dbReference type="Google" id="ProtNLM"/>
    </source>
</evidence>
<evidence type="ECO:0000256" key="1">
    <source>
        <dbReference type="SAM" id="SignalP"/>
    </source>
</evidence>
<feature type="signal peptide" evidence="1">
    <location>
        <begin position="1"/>
        <end position="20"/>
    </location>
</feature>
<feature type="chain" id="PRO_5004081882" description="DUF4412 domain-containing protein" evidence="1">
    <location>
        <begin position="21"/>
        <end position="227"/>
    </location>
</feature>
<reference evidence="2 3" key="1">
    <citation type="journal article" date="2013" name="Genome Announc.">
        <title>Draft Genome Sequence of Cesiribacter andamanensis Strain AMV16T, Isolated from a Soil Sample from a Mud Volcano in the Andaman Islands, India.</title>
        <authorList>
            <person name="Shivaji S."/>
            <person name="Ara S."/>
            <person name="Begum Z."/>
            <person name="Srinivas T.N."/>
            <person name="Singh A."/>
            <person name="Kumar Pinnaka A."/>
        </authorList>
    </citation>
    <scope>NUCLEOTIDE SEQUENCE [LARGE SCALE GENOMIC DNA]</scope>
    <source>
        <strain evidence="2 3">AMV16</strain>
    </source>
</reference>
<dbReference type="eggNOG" id="ENOG5032XIR">
    <property type="taxonomic scope" value="Bacteria"/>
</dbReference>
<sequence>MKKRSLLLLFCLLSTTVVLAQKQFEGRIVYRWEFKNPMPAVIPDSMFYESIRQELGGNTYFIGNYFYKKGQYKQEMETGAQSGVQLYVPAQKKIYSWQTGSDTAMWISANGATTDKAEIIRLQETEDVMGIPCRKIIIKTGMITTTYWYNTDVARVDKALFSDHTYGSWNVYLAETGVLPLKYDLNLGMARMLVTATELTPQALSDAEFALPRFGTLLEDPTNGVGK</sequence>
<gene>
    <name evidence="2" type="ORF">ADICEAN_00509</name>
</gene>
<dbReference type="AlphaFoldDB" id="M7NAY9"/>
<organism evidence="2 3">
    <name type="scientific">Cesiribacter andamanensis AMV16</name>
    <dbReference type="NCBI Taxonomy" id="1279009"/>
    <lineage>
        <taxon>Bacteria</taxon>
        <taxon>Pseudomonadati</taxon>
        <taxon>Bacteroidota</taxon>
        <taxon>Cytophagia</taxon>
        <taxon>Cytophagales</taxon>
        <taxon>Cesiribacteraceae</taxon>
        <taxon>Cesiribacter</taxon>
    </lineage>
</organism>
<evidence type="ECO:0000313" key="2">
    <source>
        <dbReference type="EMBL" id="EMR04346.1"/>
    </source>
</evidence>
<dbReference type="EMBL" id="AODQ01000007">
    <property type="protein sequence ID" value="EMR04346.1"/>
    <property type="molecule type" value="Genomic_DNA"/>
</dbReference>